<dbReference type="SUPFAM" id="SSF53448">
    <property type="entry name" value="Nucleotide-diphospho-sugar transferases"/>
    <property type="match status" value="1"/>
</dbReference>
<dbReference type="GO" id="GO:0032580">
    <property type="term" value="C:Golgi cisterna membrane"/>
    <property type="evidence" value="ECO:0007669"/>
    <property type="project" value="UniProtKB-SubCell"/>
</dbReference>
<dbReference type="GO" id="GO:0050510">
    <property type="term" value="F:N-acetylgalactosaminyl-proteoglycan 3-beta-glucuronosyltransferase activity"/>
    <property type="evidence" value="ECO:0007669"/>
    <property type="project" value="UniProtKB-ARBA"/>
</dbReference>
<keyword evidence="8 10" id="KW-0472">Membrane</keyword>
<dbReference type="AlphaFoldDB" id="A0A9J7N343"/>
<keyword evidence="3 10" id="KW-0808">Transferase</keyword>
<keyword evidence="9" id="KW-0325">Glycoprotein</keyword>
<dbReference type="RefSeq" id="XP_035691292.1">
    <property type="nucleotide sequence ID" value="XM_035835399.1"/>
</dbReference>
<evidence type="ECO:0000256" key="6">
    <source>
        <dbReference type="ARBA" id="ARBA00022989"/>
    </source>
</evidence>
<evidence type="ECO:0000256" key="5">
    <source>
        <dbReference type="ARBA" id="ARBA00022968"/>
    </source>
</evidence>
<dbReference type="Pfam" id="PF05679">
    <property type="entry name" value="CHGN"/>
    <property type="match status" value="1"/>
</dbReference>
<evidence type="ECO:0000256" key="10">
    <source>
        <dbReference type="RuleBase" id="RU364016"/>
    </source>
</evidence>
<evidence type="ECO:0000256" key="4">
    <source>
        <dbReference type="ARBA" id="ARBA00022692"/>
    </source>
</evidence>
<name>A0A9J7N343_BRAFL</name>
<reference evidence="12" key="1">
    <citation type="journal article" date="2020" name="Nat. Ecol. Evol.">
        <title>Deeply conserved synteny resolves early events in vertebrate evolution.</title>
        <authorList>
            <person name="Simakov O."/>
            <person name="Marletaz F."/>
            <person name="Yue J.X."/>
            <person name="O'Connell B."/>
            <person name="Jenkins J."/>
            <person name="Brandt A."/>
            <person name="Calef R."/>
            <person name="Tung C.H."/>
            <person name="Huang T.K."/>
            <person name="Schmutz J."/>
            <person name="Satoh N."/>
            <person name="Yu J.K."/>
            <person name="Putnam N.H."/>
            <person name="Green R.E."/>
            <person name="Rokhsar D.S."/>
        </authorList>
    </citation>
    <scope>NUCLEOTIDE SEQUENCE [LARGE SCALE GENOMIC DNA]</scope>
    <source>
        <strain evidence="12">S238N-H82</strain>
    </source>
</reference>
<dbReference type="InterPro" id="IPR008428">
    <property type="entry name" value="Chond_GalNAc"/>
</dbReference>
<feature type="transmembrane region" description="Helical" evidence="10">
    <location>
        <begin position="20"/>
        <end position="38"/>
    </location>
</feature>
<dbReference type="EC" id="2.4.1.-" evidence="10"/>
<dbReference type="InterPro" id="IPR051227">
    <property type="entry name" value="CS_glycosyltransferase"/>
</dbReference>
<evidence type="ECO:0000313" key="13">
    <source>
        <dbReference type="RefSeq" id="XP_035691292.1"/>
    </source>
</evidence>
<gene>
    <name evidence="13" type="primary">LOC118426139</name>
</gene>
<evidence type="ECO:0000256" key="7">
    <source>
        <dbReference type="ARBA" id="ARBA00023034"/>
    </source>
</evidence>
<reference evidence="13" key="2">
    <citation type="submission" date="2025-08" db="UniProtKB">
        <authorList>
            <consortium name="RefSeq"/>
        </authorList>
    </citation>
    <scope>IDENTIFICATION</scope>
    <source>
        <strain evidence="13">S238N-H82</strain>
        <tissue evidence="13">Testes</tissue>
    </source>
</reference>
<keyword evidence="4 10" id="KW-0812">Transmembrane</keyword>
<evidence type="ECO:0000256" key="2">
    <source>
        <dbReference type="ARBA" id="ARBA00009239"/>
    </source>
</evidence>
<protein>
    <recommendedName>
        <fullName evidence="10">Hexosyltransferase</fullName>
        <ecNumber evidence="10">2.4.1.-</ecNumber>
    </recommendedName>
</protein>
<evidence type="ECO:0000256" key="3">
    <source>
        <dbReference type="ARBA" id="ARBA00022679"/>
    </source>
</evidence>
<evidence type="ECO:0000256" key="9">
    <source>
        <dbReference type="ARBA" id="ARBA00023180"/>
    </source>
</evidence>
<dbReference type="Gene3D" id="3.90.550.50">
    <property type="match status" value="1"/>
</dbReference>
<dbReference type="InterPro" id="IPR029044">
    <property type="entry name" value="Nucleotide-diphossugar_trans"/>
</dbReference>
<dbReference type="KEGG" id="bfo:118426139"/>
<organism evidence="12 13">
    <name type="scientific">Branchiostoma floridae</name>
    <name type="common">Florida lancelet</name>
    <name type="synonym">Amphioxus</name>
    <dbReference type="NCBI Taxonomy" id="7739"/>
    <lineage>
        <taxon>Eukaryota</taxon>
        <taxon>Metazoa</taxon>
        <taxon>Chordata</taxon>
        <taxon>Cephalochordata</taxon>
        <taxon>Leptocardii</taxon>
        <taxon>Amphioxiformes</taxon>
        <taxon>Branchiostomatidae</taxon>
        <taxon>Branchiostoma</taxon>
    </lineage>
</organism>
<accession>A0A9J7N343</accession>
<dbReference type="GeneID" id="118426139"/>
<dbReference type="OrthoDB" id="431432at2759"/>
<feature type="compositionally biased region" description="Polar residues" evidence="11">
    <location>
        <begin position="484"/>
        <end position="496"/>
    </location>
</feature>
<dbReference type="OMA" id="MISPFKD"/>
<proteinExistence type="inferred from homology"/>
<dbReference type="PANTHER" id="PTHR12369:SF11">
    <property type="entry name" value="HEXOSYLTRANSFERASE"/>
    <property type="match status" value="1"/>
</dbReference>
<dbReference type="GO" id="GO:0050650">
    <property type="term" value="P:chondroitin sulfate proteoglycan biosynthetic process"/>
    <property type="evidence" value="ECO:0000318"/>
    <property type="project" value="GO_Central"/>
</dbReference>
<keyword evidence="5 10" id="KW-0735">Signal-anchor</keyword>
<keyword evidence="6 10" id="KW-1133">Transmembrane helix</keyword>
<evidence type="ECO:0000256" key="11">
    <source>
        <dbReference type="SAM" id="MobiDB-lite"/>
    </source>
</evidence>
<feature type="region of interest" description="Disordered" evidence="11">
    <location>
        <begin position="478"/>
        <end position="499"/>
    </location>
</feature>
<dbReference type="PANTHER" id="PTHR12369">
    <property type="entry name" value="CHONDROITIN SYNTHASE"/>
    <property type="match status" value="1"/>
</dbReference>
<evidence type="ECO:0000256" key="1">
    <source>
        <dbReference type="ARBA" id="ARBA00004447"/>
    </source>
</evidence>
<dbReference type="FunFam" id="3.90.550.50:FF:000004">
    <property type="entry name" value="Hexosyltransferase"/>
    <property type="match status" value="1"/>
</dbReference>
<evidence type="ECO:0000256" key="8">
    <source>
        <dbReference type="ARBA" id="ARBA00023136"/>
    </source>
</evidence>
<sequence length="537" mass="62294">MEMHLFDLRLSRKTKRTVSFISGVIIGFWIALSMMTHLRDKYERCPVSSTSEWTSGVPEQGWQAGYGPTSLENNQSHIYIGVITARKYLDSRAMAVYKTWGKQVPGKVEFFSTYDASGWSPAGLPVVSSIPGIDDTYPPQKKSFLMLKYMHDFYIDKYDWFIRADDDVYIRVDKLDRFLRSVNSSKLLYVGQPGFGKDDEFGKLGLREEGNYCMRGPGMIMSREVLRRVAPHISWCLRNLYSSHEDVEIGRCIKTFAGVDCTWAYDTRDVFFNDYKNYHMGRIEELGISIINRAITLHPNKRPEYQYKLHNKFQSLRLDDLNERVLALYRESNHISGLLQQPPTGLALTLGRQPSLTSYRPRHVHDVLVWEFFTRRKMYGYSSKSGQPARGVSRLMREAIDSAMQKVVEKINSGSARSRRTVKYNDLKYGYWRVSPLVGLQYVLQSFLTLREYHHGRRTLTVRKHVVVQQSFQSVQFTEDDSEQQSSFTGDNLNGERTSHDDTVHIIVPLTGRTASFERFMENYEKTESFLVDSRWT</sequence>
<comment type="similarity">
    <text evidence="2 10">Belongs to the chondroitin N-acetylgalactosaminyltransferase family.</text>
</comment>
<keyword evidence="7 10" id="KW-0333">Golgi apparatus</keyword>
<comment type="subcellular location">
    <subcellularLocation>
        <location evidence="1 10">Golgi apparatus</location>
        <location evidence="1 10">Golgi stack membrane</location>
        <topology evidence="1 10">Single-pass type II membrane protein</topology>
    </subcellularLocation>
</comment>
<evidence type="ECO:0000313" key="12">
    <source>
        <dbReference type="Proteomes" id="UP000001554"/>
    </source>
</evidence>
<keyword evidence="12" id="KW-1185">Reference proteome</keyword>
<dbReference type="GO" id="GO:0047238">
    <property type="term" value="F:glucuronosyl-N-acetylgalactosaminyl-proteoglycan 4-beta-N-acetylgalactosaminyltransferase activity"/>
    <property type="evidence" value="ECO:0000318"/>
    <property type="project" value="GO_Central"/>
</dbReference>
<dbReference type="Proteomes" id="UP000001554">
    <property type="component" value="Chromosome 11"/>
</dbReference>